<evidence type="ECO:0000313" key="11">
    <source>
        <dbReference type="EMBL" id="TKA26214.1"/>
    </source>
</evidence>
<dbReference type="GO" id="GO:0005524">
    <property type="term" value="F:ATP binding"/>
    <property type="evidence" value="ECO:0007669"/>
    <property type="project" value="UniProtKB-KW"/>
</dbReference>
<keyword evidence="5" id="KW-0436">Ligase</keyword>
<evidence type="ECO:0000256" key="5">
    <source>
        <dbReference type="ARBA" id="ARBA00022598"/>
    </source>
</evidence>
<dbReference type="PANTHER" id="PTHR43700:SF1">
    <property type="entry name" value="PHOSPHORIBOSYLAMINOIMIDAZOLE-SUCCINOCARBOXAMIDE SYNTHASE"/>
    <property type="match status" value="1"/>
</dbReference>
<dbReference type="EC" id="6.3.2.6" evidence="3"/>
<dbReference type="OrthoDB" id="9991235at2759"/>
<evidence type="ECO:0000256" key="1">
    <source>
        <dbReference type="ARBA" id="ARBA00004672"/>
    </source>
</evidence>
<dbReference type="Gene3D" id="3.30.200.20">
    <property type="entry name" value="Phosphorylase Kinase, domain 1"/>
    <property type="match status" value="1"/>
</dbReference>
<comment type="similarity">
    <text evidence="2">Belongs to the SAICAR synthetase family.</text>
</comment>
<feature type="domain" description="SAICAR synthetase/ADE2 N-terminal" evidence="10">
    <location>
        <begin position="82"/>
        <end position="306"/>
    </location>
</feature>
<comment type="caution">
    <text evidence="11">The sequence shown here is derived from an EMBL/GenBank/DDBJ whole genome shotgun (WGS) entry which is preliminary data.</text>
</comment>
<evidence type="ECO:0000256" key="8">
    <source>
        <dbReference type="ARBA" id="ARBA00022840"/>
    </source>
</evidence>
<protein>
    <recommendedName>
        <fullName evidence="4">Phosphoribosylaminoimidazole-succinocarboxamide synthase</fullName>
        <ecNumber evidence="3">6.3.2.6</ecNumber>
    </recommendedName>
    <alternativeName>
        <fullName evidence="9">SAICAR synthetase</fullName>
    </alternativeName>
</protein>
<dbReference type="GO" id="GO:0005737">
    <property type="term" value="C:cytoplasm"/>
    <property type="evidence" value="ECO:0007669"/>
    <property type="project" value="TreeGrafter"/>
</dbReference>
<dbReference type="PANTHER" id="PTHR43700">
    <property type="entry name" value="PHOSPHORIBOSYLAMINOIMIDAZOLE-SUCCINOCARBOXAMIDE SYNTHASE"/>
    <property type="match status" value="1"/>
</dbReference>
<evidence type="ECO:0000259" key="10">
    <source>
        <dbReference type="Pfam" id="PF01259"/>
    </source>
</evidence>
<evidence type="ECO:0000256" key="4">
    <source>
        <dbReference type="ARBA" id="ARBA00016460"/>
    </source>
</evidence>
<evidence type="ECO:0000256" key="3">
    <source>
        <dbReference type="ARBA" id="ARBA00012217"/>
    </source>
</evidence>
<dbReference type="NCBIfam" id="TIGR00081">
    <property type="entry name" value="purC"/>
    <property type="match status" value="1"/>
</dbReference>
<dbReference type="Proteomes" id="UP000310066">
    <property type="component" value="Unassembled WGS sequence"/>
</dbReference>
<evidence type="ECO:0000256" key="7">
    <source>
        <dbReference type="ARBA" id="ARBA00022755"/>
    </source>
</evidence>
<keyword evidence="8" id="KW-0067">ATP-binding</keyword>
<sequence>MSGDPVVEINAKDVGLEKIASGKVREIFKVDDETLLFVATDRISAYDVVLENVSATDTCQGSNSHLPTHDSSKNYHILNPSKGISGKGALLTQLSAHWFDLIKTNIPSLQLHLISLSLPPNIPPQTQPLLAKRSMQVRRHPILPIESIVRGYITGSAWAEYRVSGTVNGMRMPAGLRESQKLETAIWTPSTKAEAGAHDENISKERAGEILGEEVAGRVEGMSLRLYEMARDYAEKRGILIADTKFEFGLDKQTNELVLVDEVLTPDSSRFWSAESYVVGQSQQSYDKQYLRDWLTSTGNKGKEGVRLPEEIARRTAEKYTEAYEKLTGKTWR</sequence>
<dbReference type="InterPro" id="IPR028923">
    <property type="entry name" value="SAICAR_synt/ADE2_N"/>
</dbReference>
<dbReference type="Pfam" id="PF01259">
    <property type="entry name" value="SAICAR_synt"/>
    <property type="match status" value="2"/>
</dbReference>
<name>A0A4U0TVB8_9PEZI</name>
<dbReference type="AlphaFoldDB" id="A0A4U0TVB8"/>
<evidence type="ECO:0000256" key="2">
    <source>
        <dbReference type="ARBA" id="ARBA00010190"/>
    </source>
</evidence>
<dbReference type="NCBIfam" id="NF010568">
    <property type="entry name" value="PRK13961.1"/>
    <property type="match status" value="1"/>
</dbReference>
<dbReference type="SUPFAM" id="SSF56104">
    <property type="entry name" value="SAICAR synthase-like"/>
    <property type="match status" value="1"/>
</dbReference>
<organism evidence="11 12">
    <name type="scientific">Friedmanniomyces endolithicus</name>
    <dbReference type="NCBI Taxonomy" id="329885"/>
    <lineage>
        <taxon>Eukaryota</taxon>
        <taxon>Fungi</taxon>
        <taxon>Dikarya</taxon>
        <taxon>Ascomycota</taxon>
        <taxon>Pezizomycotina</taxon>
        <taxon>Dothideomycetes</taxon>
        <taxon>Dothideomycetidae</taxon>
        <taxon>Mycosphaerellales</taxon>
        <taxon>Teratosphaeriaceae</taxon>
        <taxon>Friedmanniomyces</taxon>
    </lineage>
</organism>
<proteinExistence type="inferred from homology"/>
<evidence type="ECO:0000313" key="12">
    <source>
        <dbReference type="Proteomes" id="UP000310066"/>
    </source>
</evidence>
<dbReference type="PROSITE" id="PS01057">
    <property type="entry name" value="SAICAR_SYNTHETASE_1"/>
    <property type="match status" value="1"/>
</dbReference>
<keyword evidence="7" id="KW-0658">Purine biosynthesis</keyword>
<dbReference type="STRING" id="329885.A0A4U0TVB8"/>
<keyword evidence="6" id="KW-0547">Nucleotide-binding</keyword>
<dbReference type="CDD" id="cd01414">
    <property type="entry name" value="SAICAR_synt_Sc"/>
    <property type="match status" value="1"/>
</dbReference>
<evidence type="ECO:0000256" key="9">
    <source>
        <dbReference type="ARBA" id="ARBA00030409"/>
    </source>
</evidence>
<comment type="pathway">
    <text evidence="1">Purine metabolism; IMP biosynthesis via de novo pathway; 5-amino-1-(5-phospho-D-ribosyl)imidazole-4-carboxamide from 5-amino-1-(5-phospho-D-ribosyl)imidazole-4-carboxylate: step 1/2.</text>
</comment>
<dbReference type="EMBL" id="NAJP01000143">
    <property type="protein sequence ID" value="TKA26214.1"/>
    <property type="molecule type" value="Genomic_DNA"/>
</dbReference>
<reference evidence="11 12" key="1">
    <citation type="submission" date="2017-03" db="EMBL/GenBank/DDBJ databases">
        <title>Genomes of endolithic fungi from Antarctica.</title>
        <authorList>
            <person name="Coleine C."/>
            <person name="Masonjones S."/>
            <person name="Stajich J.E."/>
        </authorList>
    </citation>
    <scope>NUCLEOTIDE SEQUENCE [LARGE SCALE GENOMIC DNA]</scope>
    <source>
        <strain evidence="11 12">CCFEE 5311</strain>
    </source>
</reference>
<feature type="domain" description="SAICAR synthetase/ADE2 N-terminal" evidence="10">
    <location>
        <begin position="19"/>
        <end position="52"/>
    </location>
</feature>
<dbReference type="FunFam" id="3.30.470.20:FF:000015">
    <property type="entry name" value="Phosphoribosylaminoimidazole-succinocarboxamide synthase"/>
    <property type="match status" value="1"/>
</dbReference>
<dbReference type="HAMAP" id="MF_00137">
    <property type="entry name" value="SAICAR_synth"/>
    <property type="match status" value="1"/>
</dbReference>
<evidence type="ECO:0000256" key="6">
    <source>
        <dbReference type="ARBA" id="ARBA00022741"/>
    </source>
</evidence>
<dbReference type="GO" id="GO:0004639">
    <property type="term" value="F:phosphoribosylaminoimidazolesuccinocarboxamide synthase activity"/>
    <property type="evidence" value="ECO:0007669"/>
    <property type="project" value="UniProtKB-EC"/>
</dbReference>
<dbReference type="UniPathway" id="UPA00074">
    <property type="reaction ID" value="UER00131"/>
</dbReference>
<accession>A0A4U0TVB8</accession>
<dbReference type="InterPro" id="IPR001636">
    <property type="entry name" value="SAICAR_synth"/>
</dbReference>
<dbReference type="PROSITE" id="PS01058">
    <property type="entry name" value="SAICAR_SYNTHETASE_2"/>
    <property type="match status" value="1"/>
</dbReference>
<dbReference type="GO" id="GO:0006189">
    <property type="term" value="P:'de novo' IMP biosynthetic process"/>
    <property type="evidence" value="ECO:0007669"/>
    <property type="project" value="UniProtKB-UniPathway"/>
</dbReference>
<dbReference type="Gene3D" id="3.30.470.20">
    <property type="entry name" value="ATP-grasp fold, B domain"/>
    <property type="match status" value="1"/>
</dbReference>
<gene>
    <name evidence="11" type="ORF">B0A54_16905</name>
</gene>
<dbReference type="InterPro" id="IPR018236">
    <property type="entry name" value="SAICAR_synthetase_CS"/>
</dbReference>